<dbReference type="GeneID" id="105120488"/>
<name>A0AAJ6XFQ8_POPEU</name>
<dbReference type="InterPro" id="IPR036372">
    <property type="entry name" value="BEACH_dom_sf"/>
</dbReference>
<dbReference type="Gene3D" id="1.10.1540.10">
    <property type="entry name" value="BEACH domain"/>
    <property type="match status" value="1"/>
</dbReference>
<dbReference type="SMART" id="SM01026">
    <property type="entry name" value="Beach"/>
    <property type="match status" value="1"/>
</dbReference>
<dbReference type="SUPFAM" id="SSF49899">
    <property type="entry name" value="Concanavalin A-like lectins/glucanases"/>
    <property type="match status" value="1"/>
</dbReference>
<evidence type="ECO:0000259" key="3">
    <source>
        <dbReference type="PROSITE" id="PS50197"/>
    </source>
</evidence>
<dbReference type="InterPro" id="IPR031570">
    <property type="entry name" value="NBEA/BDCP_DUF4704"/>
</dbReference>
<dbReference type="CDD" id="cd01201">
    <property type="entry name" value="PH_BEACH"/>
    <property type="match status" value="1"/>
</dbReference>
<evidence type="ECO:0000313" key="5">
    <source>
        <dbReference type="Proteomes" id="UP000694918"/>
    </source>
</evidence>
<feature type="region of interest" description="Disordered" evidence="2">
    <location>
        <begin position="14"/>
        <end position="35"/>
    </location>
</feature>
<sequence length="2714" mass="304781">MNIVKGVADLIRRTSSGQTGESIQGSSSGRFSPPSPKICFSEVGDEAVLHTLWEKYENAVDKAEKKKLFHVFLKQFLMVFEKWEPANASQLPEAALTTVPPVEYPLRVDDIIVGCSAGHPAEIILTLTEKITQLTSLVSELNTSVVRSQVDSPGNSTSLSITSEGLPLLNALTVITRSMHNCRVFGYYGGIQKLTALMKGAVVQLKSITSELSGDESLSSIFLDKTRLLQQILLYVVSIICGYIDLNTNLYEKAQLFSSHAEFFTPSWGASSNESSSGVKVPTETRLYWHQRAVVSVMEAGVLNWLVELLRVIRRLSMKEQRTDLSLQYLTLWTLHLALSNNPRGQNHFKSIGGLEVLLDGQGLPSINVLLLRNASHVGDESGENPLLKIFQLHVLSLTVLREALFGNMNNLQFLCENGRIHKFANSFCSLSFLLQECEQNTKDLSVQNDCQIPVSDLENENHVKMDRSFPLPADAANSKLWNEYVVKLSGVLCSFIVAPENIKPHHVQTNTGRIGMPISAAYGELSIKWVMGVLLTVFPCIKAFSNQKELPNHLRVFANVLQHCVLDAFTKVLVSSPVSLEIFREEGIWDLIFSENFFHFGPDSEEMDGECGSYNQGFPGQLDRNLSSSSISNQTKISSFEILQMEVISFVEFAATCNGTVDNLPEVSVLLDALEQCACHPDIAVVLAKSLLHILQLLPEKTIASFKSLSAVSRVLKVACIQAEECRRSGNMSPSLESKILPLHGGQRPNSEKMGQSWFACMDTCMGLFTKFLSIADDAGSLVLCDWTCIDCLFDLFWDEGMRNHVFESILDLMKLVPSSLEDQKAKLHLCSKYLETFTQIKEREKSFAELSINLLVGMREMLMTNTAYYQALFRDGECFLHVVSLLNGNLDEVNGEKLVLNVLQTLTCLLENNDDSKASFRALVGKGYQTMQSLLLDFCQWRPSEALLNALLDMLVDGKFDIKSNPLIKNEDVIVLYLSVLQKSSDSLRHYGLNMFQQLLRDSISNRASCVRAGMLNFLLDWFSQEDNDSTILKIAQLIQVVGGHSISGKDIRKIFALLRSEKVGTRQQYCSLLLTTVLSMLNEKGPTAFFDFNGNDSGIIVKTPVQWPLSKGFSFSCWLRVESFPRNGTMSLFSFLSENGKGCLAAVGNERLVYESINLKRQRIQFHINLASKKWHFLCITHSMGRAFSGGSLLRCYVNGDLVASERCRYAKVNELLTSSSIGMKIKSPQNEEEIFPDSIRDFFSFHGQIGPVYLFSDAISSEQVQGIYSLGPSYMYSFLDNEATPFYESSLPSGILDAKDGLSSKIIFGLNAQASDGKKLFNVSLVTDHALDKKAFEATVMAGTQLCSRRMLQQIIYCVGGVSVFFPLISQSDRYDNEESGSFEHALLTPITKERLTAEVIELIASVLDDNLANQQQMHLLSGFSILGFLLQSVPPELLNLETLSALKHLFNVAANSGLAELLVKDAISCIFLNPFIWVYTAYKVQRELYMFLIQQFDNDPRLLKSLCQLPRVIDIICQFYWDNSKSRFAVGSKPLRHPITKVIIGERPNREETRKIRLLLLSLGEMSLRQCIGTADIKAIIAFFETSQDMACIEDVLHMVIRALSQKQLLVAFLEQVNLIGGCHIFVNLLQREYEPIRLLSLQFLGRLLVGLQSERKTPRLFNLSVGRSRSVSESQKKDSSKMQPVFSAISDRLFRFPLTENLCAALFDVLLGGASPKQVLQKYNQVDKQRSKGNNSHFLVPQILAIIFGFLSSCEDASTRTKIIRDLLDLLDSNSSNIESLMEYGWNAWLTATLKLNVIKDYIVESQDQTHSERLEQKLVRSLFCVVLCHYMLSVKGGWQQLEETVNFLLLHCDQDGISRRKLLHDIFEDLIQRLVDFSFEENIFAAQPCRDNTLYLLQLMDEMLVAEIDHKILFPENSSEVSIDSSERESQKNFSSALSQVVQGEFNNQTSRNPWGGKHLTTHEDEVINDKWWDLYENLWIIISEINDKGPSKMMLKSSAAAGPSLGQRARGLVESLNIPAAEMAAVVVSGGIGNALAGKPNKTADKAMLLRGERCPRIVFRLAILYLCRSSLERASRCVQQVIALLPSILAADDEQSKSRLQLFIWSLLAVRSEYGVLDDGARLHVISHLIRETINCGKSMLATSIVGRDDSSDTGSNSKDTSSIHSIIHKDRVLAAVSDEAKYIKSSISDRARQLEELHARMDENSTVEITNKKAFEDEIQNSLNSIVALDDSRRAAQQLVHEEEGQNVAEKWMHMFRTLIDERGPWSANLFPNCVVKHWKLDKTEDAWRRRPKLRQNYHFDEKLCLPPSSSSNEDTLPVNETKNSFVGHIPEQMKQFLLKGVRRITDEVISEAGENDAETSGQTTPIPDDPSESQRLDLVADSSGQNEIVQDKRDSSSTSQETETSEVLMSVQCVLVTPKRKLAGNLAVKKNFLHFFGEFLVEGTGGSSVFKNFQASIKSDANKLEQKHKSHNWPINVNFSPEKVISVDNTISANENVQQRQLKHVRRHKRWSVDKIKAVHWTRYLLRYSAIEIFFSDSVAPVFLNFASQKDAKEVGTLIVATRNEFLFPKGSSKDKSGTISFVDRHVALRMAEIARESWRRRDITNFEYLMILNTLAGRSYNDLTQYPVFPWVLADYSSEDLDFNKALTFRDLTKPVGALDVKRFEVFEDRYRSFSDPDIPSAASTMGLIIQAWGLCFITFLG</sequence>
<keyword evidence="5" id="KW-1185">Reference proteome</keyword>
<keyword evidence="1" id="KW-0853">WD repeat</keyword>
<dbReference type="Proteomes" id="UP000694918">
    <property type="component" value="Unplaced"/>
</dbReference>
<dbReference type="PANTHER" id="PTHR13743">
    <property type="entry name" value="BEIGE/BEACH-RELATED"/>
    <property type="match status" value="1"/>
</dbReference>
<dbReference type="SUPFAM" id="SSF81837">
    <property type="entry name" value="BEACH domain"/>
    <property type="match status" value="1"/>
</dbReference>
<dbReference type="PROSITE" id="PS50197">
    <property type="entry name" value="BEACH"/>
    <property type="match status" value="1"/>
</dbReference>
<dbReference type="PANTHER" id="PTHR13743:SF112">
    <property type="entry name" value="BEACH DOMAIN-CONTAINING PROTEIN"/>
    <property type="match status" value="1"/>
</dbReference>
<dbReference type="InterPro" id="IPR046852">
    <property type="entry name" value="Neurobeachin_a-sol"/>
</dbReference>
<dbReference type="Pfam" id="PF14844">
    <property type="entry name" value="PH_BEACH"/>
    <property type="match status" value="1"/>
</dbReference>
<reference evidence="6" key="1">
    <citation type="submission" date="2025-08" db="UniProtKB">
        <authorList>
            <consortium name="RefSeq"/>
        </authorList>
    </citation>
    <scope>IDENTIFICATION</scope>
</reference>
<feature type="domain" description="BEACH" evidence="3">
    <location>
        <begin position="2595"/>
        <end position="2714"/>
    </location>
</feature>
<dbReference type="PROSITE" id="PS51783">
    <property type="entry name" value="PH_BEACH"/>
    <property type="match status" value="1"/>
</dbReference>
<feature type="compositionally biased region" description="Polar residues" evidence="2">
    <location>
        <begin position="14"/>
        <end position="24"/>
    </location>
</feature>
<protein>
    <submittedName>
        <fullName evidence="6">BEACH domain-containing protein lvsC isoform X3</fullName>
    </submittedName>
</protein>
<dbReference type="InterPro" id="IPR011993">
    <property type="entry name" value="PH-like_dom_sf"/>
</dbReference>
<evidence type="ECO:0000256" key="1">
    <source>
        <dbReference type="ARBA" id="ARBA00022574"/>
    </source>
</evidence>
<feature type="region of interest" description="Disordered" evidence="2">
    <location>
        <begin position="2362"/>
        <end position="2415"/>
    </location>
</feature>
<dbReference type="InterPro" id="IPR016024">
    <property type="entry name" value="ARM-type_fold"/>
</dbReference>
<dbReference type="Pfam" id="PF02138">
    <property type="entry name" value="Beach"/>
    <property type="match status" value="1"/>
</dbReference>
<evidence type="ECO:0000313" key="6">
    <source>
        <dbReference type="RefSeq" id="XP_011017009.1"/>
    </source>
</evidence>
<gene>
    <name evidence="6" type="primary">LOC105120488</name>
</gene>
<accession>A0AAJ6XFQ8</accession>
<dbReference type="Pfam" id="PF13385">
    <property type="entry name" value="Laminin_G_3"/>
    <property type="match status" value="1"/>
</dbReference>
<dbReference type="InterPro" id="IPR023362">
    <property type="entry name" value="PH-BEACH_dom"/>
</dbReference>
<dbReference type="Gene3D" id="2.30.29.30">
    <property type="entry name" value="Pleckstrin-homology domain (PH domain)/Phosphotyrosine-binding domain (PTB)"/>
    <property type="match status" value="1"/>
</dbReference>
<dbReference type="InterPro" id="IPR000409">
    <property type="entry name" value="BEACH_dom"/>
</dbReference>
<dbReference type="Gene3D" id="2.60.120.200">
    <property type="match status" value="1"/>
</dbReference>
<dbReference type="Pfam" id="PF20425">
    <property type="entry name" value="Neurobeachin"/>
    <property type="match status" value="1"/>
</dbReference>
<evidence type="ECO:0000259" key="4">
    <source>
        <dbReference type="PROSITE" id="PS51783"/>
    </source>
</evidence>
<dbReference type="SUPFAM" id="SSF50729">
    <property type="entry name" value="PH domain-like"/>
    <property type="match status" value="1"/>
</dbReference>
<dbReference type="SUPFAM" id="SSF48371">
    <property type="entry name" value="ARM repeat"/>
    <property type="match status" value="1"/>
</dbReference>
<dbReference type="InterPro" id="IPR013320">
    <property type="entry name" value="ConA-like_dom_sf"/>
</dbReference>
<feature type="domain" description="BEACH-type PH" evidence="4">
    <location>
        <begin position="2413"/>
        <end position="2571"/>
    </location>
</feature>
<dbReference type="InterPro" id="IPR050865">
    <property type="entry name" value="BEACH_Domain"/>
</dbReference>
<dbReference type="RefSeq" id="XP_011017009.1">
    <property type="nucleotide sequence ID" value="XM_011018707.1"/>
</dbReference>
<organism evidence="5 6">
    <name type="scientific">Populus euphratica</name>
    <name type="common">Euphrates poplar</name>
    <dbReference type="NCBI Taxonomy" id="75702"/>
    <lineage>
        <taxon>Eukaryota</taxon>
        <taxon>Viridiplantae</taxon>
        <taxon>Streptophyta</taxon>
        <taxon>Embryophyta</taxon>
        <taxon>Tracheophyta</taxon>
        <taxon>Spermatophyta</taxon>
        <taxon>Magnoliopsida</taxon>
        <taxon>eudicotyledons</taxon>
        <taxon>Gunneridae</taxon>
        <taxon>Pentapetalae</taxon>
        <taxon>rosids</taxon>
        <taxon>fabids</taxon>
        <taxon>Malpighiales</taxon>
        <taxon>Salicaceae</taxon>
        <taxon>Saliceae</taxon>
        <taxon>Populus</taxon>
    </lineage>
</organism>
<evidence type="ECO:0000256" key="2">
    <source>
        <dbReference type="SAM" id="MobiDB-lite"/>
    </source>
</evidence>
<proteinExistence type="predicted"/>
<dbReference type="Pfam" id="PF15787">
    <property type="entry name" value="DUF4704"/>
    <property type="match status" value="1"/>
</dbReference>